<accession>A0ABP6ZRF2</accession>
<dbReference type="Proteomes" id="UP001501490">
    <property type="component" value="Unassembled WGS sequence"/>
</dbReference>
<gene>
    <name evidence="1" type="ORF">GCM10022236_13330</name>
</gene>
<sequence length="108" mass="12175">MPDSGSRPQLFQYARDRAEWSIQQLWLGYLALGGTGDAFDIEAFLHGLGPLSDTEQDVLANAVNERLDDLYRAARVPYLSTFELPPCTCQDPLTLLDQMLHPPDEEHE</sequence>
<comment type="caution">
    <text evidence="1">The sequence shown here is derived from an EMBL/GenBank/DDBJ whole genome shotgun (WGS) entry which is preliminary data.</text>
</comment>
<evidence type="ECO:0000313" key="1">
    <source>
        <dbReference type="EMBL" id="GAA3612896.1"/>
    </source>
</evidence>
<keyword evidence="2" id="KW-1185">Reference proteome</keyword>
<proteinExistence type="predicted"/>
<organism evidence="1 2">
    <name type="scientific">Microlunatus ginsengisoli</name>
    <dbReference type="NCBI Taxonomy" id="363863"/>
    <lineage>
        <taxon>Bacteria</taxon>
        <taxon>Bacillati</taxon>
        <taxon>Actinomycetota</taxon>
        <taxon>Actinomycetes</taxon>
        <taxon>Propionibacteriales</taxon>
        <taxon>Propionibacteriaceae</taxon>
        <taxon>Microlunatus</taxon>
    </lineage>
</organism>
<protein>
    <recommendedName>
        <fullName evidence="3">CdiI immunity protein domain-containing protein</fullName>
    </recommendedName>
</protein>
<dbReference type="RefSeq" id="WP_344802645.1">
    <property type="nucleotide sequence ID" value="NZ_BAABAB010000009.1"/>
</dbReference>
<reference evidence="2" key="1">
    <citation type="journal article" date="2019" name="Int. J. Syst. Evol. Microbiol.">
        <title>The Global Catalogue of Microorganisms (GCM) 10K type strain sequencing project: providing services to taxonomists for standard genome sequencing and annotation.</title>
        <authorList>
            <consortium name="The Broad Institute Genomics Platform"/>
            <consortium name="The Broad Institute Genome Sequencing Center for Infectious Disease"/>
            <person name="Wu L."/>
            <person name="Ma J."/>
        </authorList>
    </citation>
    <scope>NUCLEOTIDE SEQUENCE [LARGE SCALE GENOMIC DNA]</scope>
    <source>
        <strain evidence="2">JCM 16929</strain>
    </source>
</reference>
<name>A0ABP6ZRF2_9ACTN</name>
<dbReference type="EMBL" id="BAABAB010000009">
    <property type="protein sequence ID" value="GAA3612896.1"/>
    <property type="molecule type" value="Genomic_DNA"/>
</dbReference>
<evidence type="ECO:0000313" key="2">
    <source>
        <dbReference type="Proteomes" id="UP001501490"/>
    </source>
</evidence>
<evidence type="ECO:0008006" key="3">
    <source>
        <dbReference type="Google" id="ProtNLM"/>
    </source>
</evidence>